<dbReference type="PANTHER" id="PTHR16172:SF41">
    <property type="entry name" value="MAJOR FACILITATOR SUPERFAMILY DOMAIN-CONTAINING PROTEIN 6-LIKE"/>
    <property type="match status" value="1"/>
</dbReference>
<dbReference type="InParanoid" id="K3WZ25"/>
<dbReference type="GO" id="GO:0016020">
    <property type="term" value="C:membrane"/>
    <property type="evidence" value="ECO:0007669"/>
    <property type="project" value="TreeGrafter"/>
</dbReference>
<dbReference type="VEuPathDB" id="FungiDB:PYU1_G010204"/>
<evidence type="ECO:0000313" key="2">
    <source>
        <dbReference type="Proteomes" id="UP000019132"/>
    </source>
</evidence>
<name>K3WZ25_GLOUD</name>
<dbReference type="AlphaFoldDB" id="K3WZ25"/>
<accession>K3WZ25</accession>
<dbReference type="Proteomes" id="UP000019132">
    <property type="component" value="Unassembled WGS sequence"/>
</dbReference>
<dbReference type="InterPro" id="IPR036259">
    <property type="entry name" value="MFS_trans_sf"/>
</dbReference>
<reference evidence="1" key="3">
    <citation type="submission" date="2015-02" db="UniProtKB">
        <authorList>
            <consortium name="EnsemblProtists"/>
        </authorList>
    </citation>
    <scope>IDENTIFICATION</scope>
    <source>
        <strain evidence="1">DAOM BR144</strain>
    </source>
</reference>
<reference evidence="2" key="2">
    <citation type="submission" date="2010-04" db="EMBL/GenBank/DDBJ databases">
        <authorList>
            <person name="Buell R."/>
            <person name="Hamilton J."/>
            <person name="Hostetler J."/>
        </authorList>
    </citation>
    <scope>NUCLEOTIDE SEQUENCE [LARGE SCALE GENOMIC DNA]</scope>
    <source>
        <strain evidence="2">DAOM:BR144</strain>
    </source>
</reference>
<proteinExistence type="predicted"/>
<dbReference type="Gene3D" id="1.20.1250.20">
    <property type="entry name" value="MFS general substrate transporter like domains"/>
    <property type="match status" value="1"/>
</dbReference>
<dbReference type="HOGENOM" id="CLU_2745655_0_0_1"/>
<dbReference type="STRING" id="431595.K3WZ25"/>
<dbReference type="EnsemblProtists" id="PYU1_T010224">
    <property type="protein sequence ID" value="PYU1_T010224"/>
    <property type="gene ID" value="PYU1_G010204"/>
</dbReference>
<sequence>MGIAMMCKTLSKLLAFFFSAGIIEKLGTVKVLLVSIAAYATRITYYANGLARAVGTLISGYFYENYAVRTT</sequence>
<organism evidence="1 2">
    <name type="scientific">Globisporangium ultimum (strain ATCC 200006 / CBS 805.95 / DAOM BR144)</name>
    <name type="common">Pythium ultimum</name>
    <dbReference type="NCBI Taxonomy" id="431595"/>
    <lineage>
        <taxon>Eukaryota</taxon>
        <taxon>Sar</taxon>
        <taxon>Stramenopiles</taxon>
        <taxon>Oomycota</taxon>
        <taxon>Peronosporomycetes</taxon>
        <taxon>Pythiales</taxon>
        <taxon>Pythiaceae</taxon>
        <taxon>Globisporangium</taxon>
    </lineage>
</organism>
<reference evidence="2" key="1">
    <citation type="journal article" date="2010" name="Genome Biol.">
        <title>Genome sequence of the necrotrophic plant pathogen Pythium ultimum reveals original pathogenicity mechanisms and effector repertoire.</title>
        <authorList>
            <person name="Levesque C.A."/>
            <person name="Brouwer H."/>
            <person name="Cano L."/>
            <person name="Hamilton J.P."/>
            <person name="Holt C."/>
            <person name="Huitema E."/>
            <person name="Raffaele S."/>
            <person name="Robideau G.P."/>
            <person name="Thines M."/>
            <person name="Win J."/>
            <person name="Zerillo M.M."/>
            <person name="Beakes G.W."/>
            <person name="Boore J.L."/>
            <person name="Busam D."/>
            <person name="Dumas B."/>
            <person name="Ferriera S."/>
            <person name="Fuerstenberg S.I."/>
            <person name="Gachon C.M."/>
            <person name="Gaulin E."/>
            <person name="Govers F."/>
            <person name="Grenville-Briggs L."/>
            <person name="Horner N."/>
            <person name="Hostetler J."/>
            <person name="Jiang R.H."/>
            <person name="Johnson J."/>
            <person name="Krajaejun T."/>
            <person name="Lin H."/>
            <person name="Meijer H.J."/>
            <person name="Moore B."/>
            <person name="Morris P."/>
            <person name="Phuntmart V."/>
            <person name="Puiu D."/>
            <person name="Shetty J."/>
            <person name="Stajich J.E."/>
            <person name="Tripathy S."/>
            <person name="Wawra S."/>
            <person name="van West P."/>
            <person name="Whitty B.R."/>
            <person name="Coutinho P.M."/>
            <person name="Henrissat B."/>
            <person name="Martin F."/>
            <person name="Thomas P.D."/>
            <person name="Tyler B.M."/>
            <person name="De Vries R.P."/>
            <person name="Kamoun S."/>
            <person name="Yandell M."/>
            <person name="Tisserat N."/>
            <person name="Buell C.R."/>
        </authorList>
    </citation>
    <scope>NUCLEOTIDE SEQUENCE</scope>
    <source>
        <strain evidence="2">DAOM:BR144</strain>
    </source>
</reference>
<dbReference type="PANTHER" id="PTHR16172">
    <property type="entry name" value="MAJOR FACILITATOR SUPERFAMILY DOMAIN-CONTAINING PROTEIN 6-LIKE"/>
    <property type="match status" value="1"/>
</dbReference>
<dbReference type="InterPro" id="IPR051717">
    <property type="entry name" value="MFS_MFSD6"/>
</dbReference>
<dbReference type="EMBL" id="GL376623">
    <property type="status" value="NOT_ANNOTATED_CDS"/>
    <property type="molecule type" value="Genomic_DNA"/>
</dbReference>
<keyword evidence="2" id="KW-1185">Reference proteome</keyword>
<evidence type="ECO:0000313" key="1">
    <source>
        <dbReference type="EnsemblProtists" id="PYU1_T010224"/>
    </source>
</evidence>
<protein>
    <submittedName>
        <fullName evidence="1">Uncharacterized protein</fullName>
    </submittedName>
</protein>